<evidence type="ECO:0000256" key="6">
    <source>
        <dbReference type="SAM" id="MobiDB-lite"/>
    </source>
</evidence>
<feature type="compositionally biased region" description="Basic residues" evidence="6">
    <location>
        <begin position="466"/>
        <end position="477"/>
    </location>
</feature>
<gene>
    <name evidence="8" type="ORF">D9619_006615</name>
</gene>
<proteinExistence type="predicted"/>
<evidence type="ECO:0000313" key="9">
    <source>
        <dbReference type="Proteomes" id="UP000567179"/>
    </source>
</evidence>
<dbReference type="PROSITE" id="PS50157">
    <property type="entry name" value="ZINC_FINGER_C2H2_2"/>
    <property type="match status" value="2"/>
</dbReference>
<feature type="domain" description="C2H2-type" evidence="7">
    <location>
        <begin position="605"/>
        <end position="635"/>
    </location>
</feature>
<evidence type="ECO:0000256" key="2">
    <source>
        <dbReference type="ARBA" id="ARBA00022737"/>
    </source>
</evidence>
<dbReference type="GO" id="GO:0008270">
    <property type="term" value="F:zinc ion binding"/>
    <property type="evidence" value="ECO:0007669"/>
    <property type="project" value="UniProtKB-KW"/>
</dbReference>
<feature type="domain" description="C2H2-type" evidence="7">
    <location>
        <begin position="636"/>
        <end position="663"/>
    </location>
</feature>
<keyword evidence="3 5" id="KW-0863">Zinc-finger</keyword>
<keyword evidence="2" id="KW-0677">Repeat</keyword>
<accession>A0A8H5B4S3</accession>
<dbReference type="FunFam" id="3.30.160.60:FF:000072">
    <property type="entry name" value="zinc finger protein 143 isoform X1"/>
    <property type="match status" value="1"/>
</dbReference>
<dbReference type="PANTHER" id="PTHR14003">
    <property type="entry name" value="TRANSCRIPTIONAL REPRESSOR PROTEIN YY"/>
    <property type="match status" value="1"/>
</dbReference>
<dbReference type="OrthoDB" id="6365676at2759"/>
<dbReference type="Pfam" id="PF00096">
    <property type="entry name" value="zf-C2H2"/>
    <property type="match status" value="2"/>
</dbReference>
<keyword evidence="1" id="KW-0479">Metal-binding</keyword>
<dbReference type="GO" id="GO:0000785">
    <property type="term" value="C:chromatin"/>
    <property type="evidence" value="ECO:0007669"/>
    <property type="project" value="TreeGrafter"/>
</dbReference>
<keyword evidence="4" id="KW-0862">Zinc</keyword>
<feature type="region of interest" description="Disordered" evidence="6">
    <location>
        <begin position="358"/>
        <end position="480"/>
    </location>
</feature>
<feature type="compositionally biased region" description="Polar residues" evidence="6">
    <location>
        <begin position="361"/>
        <end position="374"/>
    </location>
</feature>
<dbReference type="GO" id="GO:0031519">
    <property type="term" value="C:PcG protein complex"/>
    <property type="evidence" value="ECO:0007669"/>
    <property type="project" value="TreeGrafter"/>
</dbReference>
<keyword evidence="9" id="KW-1185">Reference proteome</keyword>
<dbReference type="GO" id="GO:0005667">
    <property type="term" value="C:transcription regulator complex"/>
    <property type="evidence" value="ECO:0007669"/>
    <property type="project" value="TreeGrafter"/>
</dbReference>
<evidence type="ECO:0000256" key="1">
    <source>
        <dbReference type="ARBA" id="ARBA00022723"/>
    </source>
</evidence>
<dbReference type="SMART" id="SM00355">
    <property type="entry name" value="ZnF_C2H2"/>
    <property type="match status" value="2"/>
</dbReference>
<evidence type="ECO:0000313" key="8">
    <source>
        <dbReference type="EMBL" id="KAF5316590.1"/>
    </source>
</evidence>
<feature type="compositionally biased region" description="Polar residues" evidence="6">
    <location>
        <begin position="403"/>
        <end position="415"/>
    </location>
</feature>
<feature type="region of interest" description="Disordered" evidence="6">
    <location>
        <begin position="513"/>
        <end position="595"/>
    </location>
</feature>
<dbReference type="GO" id="GO:0000978">
    <property type="term" value="F:RNA polymerase II cis-regulatory region sequence-specific DNA binding"/>
    <property type="evidence" value="ECO:0007669"/>
    <property type="project" value="TreeGrafter"/>
</dbReference>
<reference evidence="8 9" key="1">
    <citation type="journal article" date="2020" name="ISME J.">
        <title>Uncovering the hidden diversity of litter-decomposition mechanisms in mushroom-forming fungi.</title>
        <authorList>
            <person name="Floudas D."/>
            <person name="Bentzer J."/>
            <person name="Ahren D."/>
            <person name="Johansson T."/>
            <person name="Persson P."/>
            <person name="Tunlid A."/>
        </authorList>
    </citation>
    <scope>NUCLEOTIDE SEQUENCE [LARGE SCALE GENOMIC DNA]</scope>
    <source>
        <strain evidence="8 9">CBS 101986</strain>
    </source>
</reference>
<sequence>MISSSPLLIQCSISCHPPGLFFKTYTAYSSPISSSHFRTPFVSSTFWTVSMDRGAASTLLTTSHEFKGPSGEQKIMSKTDRDINTKSGNDDSLAGTWDRPYVTMDWTSSRPFSYDYGCEKKMSAIHSPGPDSLAVYSRTNDQLLYPNDSPTFDIFGGVNPVGLALSPAASHEESQWHMFLSASLSNPLDSLGLPVFQNATQELLFGTDAQNNSNPPKNLSDELTLGNLRGFENTIRPPLDSLDSLPFSPSSSQVTGHTSVLRPATSPYGSNVGVDCFLLREANQSIIEREMSSSEKYASLLGITPSSSFGLGRSSFPSFSIAPSAFRPTDNLPNVPASKTGRGLTGWSGDHATTLPITLKLGNSNEQKTRLNPSPTFPSARIESVLSTRAATESFGKSEETVQSKQSNSSLSRNLTYDIESEEDDAGDGNDSDDYCPSRSPSAEPSFPSLPSELMNETGPPSSLAAKKKSRRGKGKARGSAALALAVVTQFGARSREGSEALDDLDLLLTNRDGKPSVRKRKNHPIPLPVPVPNLNKKSRGRKVPFVDYSVSSPSVTGSQSSHESSKGGSTSPGGDSQGSGGRTRRKTSRMQTSVGEEIAGSRTYVCVVAGCGKCFVRGEHLKRHVRSIHTYDKPHPCPYEGCDKSFSRRDNLGQHVRIHLQP</sequence>
<dbReference type="GO" id="GO:0000981">
    <property type="term" value="F:DNA-binding transcription factor activity, RNA polymerase II-specific"/>
    <property type="evidence" value="ECO:0007669"/>
    <property type="project" value="UniProtKB-ARBA"/>
</dbReference>
<dbReference type="Proteomes" id="UP000567179">
    <property type="component" value="Unassembled WGS sequence"/>
</dbReference>
<name>A0A8H5B4S3_9AGAR</name>
<dbReference type="AlphaFoldDB" id="A0A8H5B4S3"/>
<dbReference type="InterPro" id="IPR013087">
    <property type="entry name" value="Znf_C2H2_type"/>
</dbReference>
<feature type="compositionally biased region" description="Low complexity" evidence="6">
    <location>
        <begin position="550"/>
        <end position="570"/>
    </location>
</feature>
<evidence type="ECO:0000256" key="4">
    <source>
        <dbReference type="ARBA" id="ARBA00022833"/>
    </source>
</evidence>
<dbReference type="Gene3D" id="3.30.160.60">
    <property type="entry name" value="Classic Zinc Finger"/>
    <property type="match status" value="2"/>
</dbReference>
<dbReference type="InterPro" id="IPR036236">
    <property type="entry name" value="Znf_C2H2_sf"/>
</dbReference>
<organism evidence="8 9">
    <name type="scientific">Psilocybe cf. subviscida</name>
    <dbReference type="NCBI Taxonomy" id="2480587"/>
    <lineage>
        <taxon>Eukaryota</taxon>
        <taxon>Fungi</taxon>
        <taxon>Dikarya</taxon>
        <taxon>Basidiomycota</taxon>
        <taxon>Agaricomycotina</taxon>
        <taxon>Agaricomycetes</taxon>
        <taxon>Agaricomycetidae</taxon>
        <taxon>Agaricales</taxon>
        <taxon>Agaricineae</taxon>
        <taxon>Strophariaceae</taxon>
        <taxon>Psilocybe</taxon>
    </lineage>
</organism>
<protein>
    <recommendedName>
        <fullName evidence="7">C2H2-type domain-containing protein</fullName>
    </recommendedName>
</protein>
<dbReference type="EMBL" id="JAACJJ010000042">
    <property type="protein sequence ID" value="KAF5316590.1"/>
    <property type="molecule type" value="Genomic_DNA"/>
</dbReference>
<evidence type="ECO:0000259" key="7">
    <source>
        <dbReference type="PROSITE" id="PS50157"/>
    </source>
</evidence>
<dbReference type="PROSITE" id="PS00028">
    <property type="entry name" value="ZINC_FINGER_C2H2_1"/>
    <property type="match status" value="2"/>
</dbReference>
<dbReference type="SUPFAM" id="SSF57667">
    <property type="entry name" value="beta-beta-alpha zinc fingers"/>
    <property type="match status" value="1"/>
</dbReference>
<dbReference type="PANTHER" id="PTHR14003:SF19">
    <property type="entry name" value="YY2 TRANSCRIPTION FACTOR"/>
    <property type="match status" value="1"/>
</dbReference>
<evidence type="ECO:0000256" key="3">
    <source>
        <dbReference type="ARBA" id="ARBA00022771"/>
    </source>
</evidence>
<evidence type="ECO:0000256" key="5">
    <source>
        <dbReference type="PROSITE-ProRule" id="PRU00042"/>
    </source>
</evidence>
<comment type="caution">
    <text evidence="8">The sequence shown here is derived from an EMBL/GenBank/DDBJ whole genome shotgun (WGS) entry which is preliminary data.</text>
</comment>
<feature type="compositionally biased region" description="Acidic residues" evidence="6">
    <location>
        <begin position="419"/>
        <end position="434"/>
    </location>
</feature>